<dbReference type="GO" id="GO:0016032">
    <property type="term" value="P:viral process"/>
    <property type="evidence" value="ECO:0007669"/>
    <property type="project" value="InterPro"/>
</dbReference>
<dbReference type="EMBL" id="KY176369">
    <property type="protein sequence ID" value="APM00321.1"/>
    <property type="molecule type" value="Genomic_DNA"/>
</dbReference>
<evidence type="ECO:0000313" key="1">
    <source>
        <dbReference type="EMBL" id="APM00321.1"/>
    </source>
</evidence>
<dbReference type="GO" id="GO:0006275">
    <property type="term" value="P:regulation of DNA replication"/>
    <property type="evidence" value="ECO:0007669"/>
    <property type="project" value="InterPro"/>
</dbReference>
<sequence>MSNEPFSKKLAALVDMPEWEFIMVMGNGFFSDVCAGCTHKGVYYTEHDIYQAYFLRNPDAEPLL</sequence>
<evidence type="ECO:0000313" key="2">
    <source>
        <dbReference type="Proteomes" id="UP000223336"/>
    </source>
</evidence>
<reference evidence="1 2" key="1">
    <citation type="submission" date="2016-11" db="EMBL/GenBank/DDBJ databases">
        <title>Complete genome sequence of Salmonella phage STP03.</title>
        <authorList>
            <person name="Lee J.-H."/>
            <person name="Kim Y.-T."/>
            <person name="Kim J.-H."/>
            <person name="Ryu S.-R."/>
        </authorList>
    </citation>
    <scope>NUCLEOTIDE SEQUENCE [LARGE SCALE GENOMIC DNA]</scope>
</reference>
<dbReference type="GO" id="GO:0006355">
    <property type="term" value="P:regulation of DNA-templated transcription"/>
    <property type="evidence" value="ECO:0007669"/>
    <property type="project" value="InterPro"/>
</dbReference>
<organism evidence="1 2">
    <name type="scientific">Salmonella phage STP03</name>
    <dbReference type="NCBI Taxonomy" id="1914788"/>
    <lineage>
        <taxon>Viruses</taxon>
        <taxon>Duplodnaviria</taxon>
        <taxon>Heunggongvirae</taxon>
        <taxon>Uroviricota</taxon>
        <taxon>Caudoviricetes</taxon>
        <taxon>Sarkviridae</taxon>
        <taxon>Guernseyvirinae</taxon>
        <taxon>Jerseyvirus</taxon>
        <taxon>Jerseyvirus STP03</taxon>
    </lineage>
</organism>
<dbReference type="Proteomes" id="UP000223336">
    <property type="component" value="Segment"/>
</dbReference>
<dbReference type="SUPFAM" id="SSF51332">
    <property type="entry name" value="E2 regulatory, transactivation domain"/>
    <property type="match status" value="1"/>
</dbReference>
<proteinExistence type="predicted"/>
<name>A0A1U9HZ45_9CAUD</name>
<keyword evidence="2" id="KW-1185">Reference proteome</keyword>
<protein>
    <submittedName>
        <fullName evidence="1">Uncharacterized protein</fullName>
    </submittedName>
</protein>
<gene>
    <name evidence="1" type="ORF">STP03_067</name>
</gene>
<dbReference type="InterPro" id="IPR036050">
    <property type="entry name" value="Regulatory_protein_E2_N"/>
</dbReference>
<accession>A0A1U9HZ45</accession>